<protein>
    <submittedName>
        <fullName evidence="2">Transposase</fullName>
    </submittedName>
</protein>
<dbReference type="Proteomes" id="UP000095287">
    <property type="component" value="Unplaced"/>
</dbReference>
<keyword evidence="1" id="KW-1185">Reference proteome</keyword>
<reference evidence="2" key="1">
    <citation type="submission" date="2016-11" db="UniProtKB">
        <authorList>
            <consortium name="WormBaseParasite"/>
        </authorList>
    </citation>
    <scope>IDENTIFICATION</scope>
</reference>
<evidence type="ECO:0000313" key="2">
    <source>
        <dbReference type="WBParaSite" id="L893_g85.t1"/>
    </source>
</evidence>
<evidence type="ECO:0000313" key="1">
    <source>
        <dbReference type="Proteomes" id="UP000095287"/>
    </source>
</evidence>
<dbReference type="AlphaFoldDB" id="A0A1I8ARR1"/>
<sequence length="72" mass="7921">MRAASGRTIVSKQITNHWGLPRHSLIALEICQPLFDAGSNPLRICATVEGTALRLVRTVFCAIRYSRLSLGI</sequence>
<name>A0A1I8ARR1_9BILA</name>
<proteinExistence type="predicted"/>
<accession>A0A1I8ARR1</accession>
<organism evidence="1 2">
    <name type="scientific">Steinernema glaseri</name>
    <dbReference type="NCBI Taxonomy" id="37863"/>
    <lineage>
        <taxon>Eukaryota</taxon>
        <taxon>Metazoa</taxon>
        <taxon>Ecdysozoa</taxon>
        <taxon>Nematoda</taxon>
        <taxon>Chromadorea</taxon>
        <taxon>Rhabditida</taxon>
        <taxon>Tylenchina</taxon>
        <taxon>Panagrolaimomorpha</taxon>
        <taxon>Strongyloidoidea</taxon>
        <taxon>Steinernematidae</taxon>
        <taxon>Steinernema</taxon>
    </lineage>
</organism>
<dbReference type="WBParaSite" id="L893_g85.t1">
    <property type="protein sequence ID" value="L893_g85.t1"/>
    <property type="gene ID" value="L893_g85"/>
</dbReference>